<keyword evidence="1" id="KW-0813">Transport</keyword>
<feature type="binding site" description="covalent" evidence="7">
    <location>
        <position position="146"/>
    </location>
    <ligand>
        <name>heme c</name>
        <dbReference type="ChEBI" id="CHEBI:61717"/>
    </ligand>
</feature>
<keyword evidence="5 6" id="KW-0408">Iron</keyword>
<dbReference type="SUPFAM" id="SSF47175">
    <property type="entry name" value="Cytochromes"/>
    <property type="match status" value="1"/>
</dbReference>
<reference evidence="9 10" key="1">
    <citation type="submission" date="2020-02" db="EMBL/GenBank/DDBJ databases">
        <authorList>
            <person name="Zhang X.-Y."/>
        </authorList>
    </citation>
    <scope>NUCLEOTIDE SEQUENCE [LARGE SCALE GENOMIC DNA]</scope>
    <source>
        <strain evidence="9 10">C33</strain>
    </source>
</reference>
<evidence type="ECO:0000313" key="9">
    <source>
        <dbReference type="EMBL" id="NDY95171.1"/>
    </source>
</evidence>
<evidence type="ECO:0000313" key="10">
    <source>
        <dbReference type="Proteomes" id="UP000484885"/>
    </source>
</evidence>
<evidence type="ECO:0000256" key="1">
    <source>
        <dbReference type="ARBA" id="ARBA00022448"/>
    </source>
</evidence>
<proteinExistence type="predicted"/>
<dbReference type="InterPro" id="IPR012127">
    <property type="entry name" value="Cyt_c_prime"/>
</dbReference>
<evidence type="ECO:0000256" key="8">
    <source>
        <dbReference type="SAM" id="SignalP"/>
    </source>
</evidence>
<evidence type="ECO:0000256" key="6">
    <source>
        <dbReference type="PIRSR" id="PIRSR000027-1"/>
    </source>
</evidence>
<dbReference type="InterPro" id="IPR010980">
    <property type="entry name" value="Cyt_c/b562"/>
</dbReference>
<dbReference type="Pfam" id="PF01322">
    <property type="entry name" value="Cytochrom_C_2"/>
    <property type="match status" value="1"/>
</dbReference>
<dbReference type="RefSeq" id="WP_164210570.1">
    <property type="nucleotide sequence ID" value="NZ_JAAGSC010000037.1"/>
</dbReference>
<keyword evidence="2 7" id="KW-0349">Heme</keyword>
<evidence type="ECO:0000256" key="7">
    <source>
        <dbReference type="PIRSR" id="PIRSR000027-2"/>
    </source>
</evidence>
<gene>
    <name evidence="9" type="ORF">G3I74_05455</name>
</gene>
<name>A0A845V4L2_9GAMM</name>
<keyword evidence="3 6" id="KW-0479">Metal-binding</keyword>
<keyword evidence="10" id="KW-1185">Reference proteome</keyword>
<dbReference type="Gene3D" id="1.20.120.10">
    <property type="entry name" value="Cytochrome c/b562"/>
    <property type="match status" value="1"/>
</dbReference>
<dbReference type="PIRSF" id="PIRSF000027">
    <property type="entry name" value="Cytc_c_prime"/>
    <property type="match status" value="1"/>
</dbReference>
<keyword evidence="4" id="KW-0249">Electron transport</keyword>
<keyword evidence="8" id="KW-0732">Signal</keyword>
<feature type="binding site" description="covalent" evidence="7">
    <location>
        <position position="149"/>
    </location>
    <ligand>
        <name>heme c</name>
        <dbReference type="ChEBI" id="CHEBI:61717"/>
    </ligand>
</feature>
<dbReference type="GO" id="GO:0005506">
    <property type="term" value="F:iron ion binding"/>
    <property type="evidence" value="ECO:0007669"/>
    <property type="project" value="InterPro"/>
</dbReference>
<dbReference type="AlphaFoldDB" id="A0A845V4L2"/>
<dbReference type="EMBL" id="JAAGSC010000037">
    <property type="protein sequence ID" value="NDY95171.1"/>
    <property type="molecule type" value="Genomic_DNA"/>
</dbReference>
<dbReference type="PRINTS" id="PR00608">
    <property type="entry name" value="CYTCHROMECII"/>
</dbReference>
<dbReference type="GO" id="GO:0022900">
    <property type="term" value="P:electron transport chain"/>
    <property type="evidence" value="ECO:0007669"/>
    <property type="project" value="InterPro"/>
</dbReference>
<feature type="signal peptide" evidence="8">
    <location>
        <begin position="1"/>
        <end position="23"/>
    </location>
</feature>
<dbReference type="InterPro" id="IPR002321">
    <property type="entry name" value="Cyt_c_II"/>
</dbReference>
<accession>A0A845V4L2</accession>
<comment type="PTM">
    <text evidence="7">Binds 1 heme group per subunit.</text>
</comment>
<dbReference type="GO" id="GO:0042597">
    <property type="term" value="C:periplasmic space"/>
    <property type="evidence" value="ECO:0007669"/>
    <property type="project" value="InterPro"/>
</dbReference>
<evidence type="ECO:0000256" key="5">
    <source>
        <dbReference type="ARBA" id="ARBA00023004"/>
    </source>
</evidence>
<evidence type="ECO:0000256" key="3">
    <source>
        <dbReference type="ARBA" id="ARBA00022723"/>
    </source>
</evidence>
<organism evidence="9 10">
    <name type="scientific">Wenzhouxiangella limi</name>
    <dbReference type="NCBI Taxonomy" id="2707351"/>
    <lineage>
        <taxon>Bacteria</taxon>
        <taxon>Pseudomonadati</taxon>
        <taxon>Pseudomonadota</taxon>
        <taxon>Gammaproteobacteria</taxon>
        <taxon>Chromatiales</taxon>
        <taxon>Wenzhouxiangellaceae</taxon>
        <taxon>Wenzhouxiangella</taxon>
    </lineage>
</organism>
<feature type="binding site" description="axial binding residue" evidence="6">
    <location>
        <position position="150"/>
    </location>
    <ligand>
        <name>heme c</name>
        <dbReference type="ChEBI" id="CHEBI:61717"/>
    </ligand>
    <ligandPart>
        <name>Fe</name>
        <dbReference type="ChEBI" id="CHEBI:18248"/>
    </ligandPart>
</feature>
<evidence type="ECO:0000256" key="2">
    <source>
        <dbReference type="ARBA" id="ARBA00022617"/>
    </source>
</evidence>
<evidence type="ECO:0000256" key="4">
    <source>
        <dbReference type="ARBA" id="ARBA00022982"/>
    </source>
</evidence>
<dbReference type="GO" id="GO:0009055">
    <property type="term" value="F:electron transfer activity"/>
    <property type="evidence" value="ECO:0007669"/>
    <property type="project" value="InterPro"/>
</dbReference>
<feature type="chain" id="PRO_5032697261" evidence="8">
    <location>
        <begin position="24"/>
        <end position="156"/>
    </location>
</feature>
<dbReference type="PROSITE" id="PS51009">
    <property type="entry name" value="CYTCII"/>
    <property type="match status" value="1"/>
</dbReference>
<dbReference type="Proteomes" id="UP000484885">
    <property type="component" value="Unassembled WGS sequence"/>
</dbReference>
<sequence>MNTRIALTALLVLSLGITTMALAQPSVEDQIKARQSAYTFMSWNMGQIKAQVVDKEVEFNADQVRGWANAIAATANSGMSAMYSPASVEGTGWKPTRLKPEFFDELDKVGEIAGNFVREANALAEVAEGGDPDAIAEQFKATGESCGACHKSYRAE</sequence>
<dbReference type="InterPro" id="IPR015984">
    <property type="entry name" value="Cyt_c_prime_subgr"/>
</dbReference>
<dbReference type="GO" id="GO:0020037">
    <property type="term" value="F:heme binding"/>
    <property type="evidence" value="ECO:0007669"/>
    <property type="project" value="InterPro"/>
</dbReference>
<comment type="caution">
    <text evidence="9">The sequence shown here is derived from an EMBL/GenBank/DDBJ whole genome shotgun (WGS) entry which is preliminary data.</text>
</comment>
<protein>
    <submittedName>
        <fullName evidence="9">Cytochrome c</fullName>
    </submittedName>
</protein>